<dbReference type="Proteomes" id="UP000178197">
    <property type="component" value="Unassembled WGS sequence"/>
</dbReference>
<dbReference type="GO" id="GO:0160148">
    <property type="term" value="F:tRNA pseudouridine(55) synthase activity"/>
    <property type="evidence" value="ECO:0007669"/>
    <property type="project" value="UniProtKB-EC"/>
</dbReference>
<name>A0A1F8FLH2_9BACT</name>
<evidence type="ECO:0000256" key="1">
    <source>
        <dbReference type="ARBA" id="ARBA00000385"/>
    </source>
</evidence>
<dbReference type="NCBIfam" id="TIGR00431">
    <property type="entry name" value="TruB"/>
    <property type="match status" value="1"/>
</dbReference>
<evidence type="ECO:0000313" key="8">
    <source>
        <dbReference type="Proteomes" id="UP000178197"/>
    </source>
</evidence>
<gene>
    <name evidence="5" type="primary">truB</name>
    <name evidence="7" type="ORF">A3C71_02675</name>
</gene>
<feature type="active site" description="Nucleophile" evidence="5">
    <location>
        <position position="76"/>
    </location>
</feature>
<reference evidence="7 8" key="1">
    <citation type="journal article" date="2016" name="Nat. Commun.">
        <title>Thousands of microbial genomes shed light on interconnected biogeochemical processes in an aquifer system.</title>
        <authorList>
            <person name="Anantharaman K."/>
            <person name="Brown C.T."/>
            <person name="Hug L.A."/>
            <person name="Sharon I."/>
            <person name="Castelle C.J."/>
            <person name="Probst A.J."/>
            <person name="Thomas B.C."/>
            <person name="Singh A."/>
            <person name="Wilkins M.J."/>
            <person name="Karaoz U."/>
            <person name="Brodie E.L."/>
            <person name="Williams K.H."/>
            <person name="Hubbard S.S."/>
            <person name="Banfield J.F."/>
        </authorList>
    </citation>
    <scope>NUCLEOTIDE SEQUENCE [LARGE SCALE GENOMIC DNA]</scope>
</reference>
<dbReference type="InterPro" id="IPR002501">
    <property type="entry name" value="PsdUridine_synth_N"/>
</dbReference>
<dbReference type="SUPFAM" id="SSF55120">
    <property type="entry name" value="Pseudouridine synthase"/>
    <property type="match status" value="1"/>
</dbReference>
<dbReference type="GO" id="GO:0031119">
    <property type="term" value="P:tRNA pseudouridine synthesis"/>
    <property type="evidence" value="ECO:0007669"/>
    <property type="project" value="UniProtKB-UniRule"/>
</dbReference>
<comment type="caution">
    <text evidence="7">The sequence shown here is derived from an EMBL/GenBank/DDBJ whole genome shotgun (WGS) entry which is preliminary data.</text>
</comment>
<evidence type="ECO:0000259" key="6">
    <source>
        <dbReference type="Pfam" id="PF01509"/>
    </source>
</evidence>
<sequence length="255" mass="28435">MTTAGPISPLFARLLGSHISPMHFQSGMADCTKISMKFQHGIYNIYKPPGPTSHDIVDQVRKLSGEKRVGHAGTLDPFAEGVLIVAVGREYTKQLGKFLKQDKTYQAVIKLGATSDTGDSTGTSRLSRLNLDNRPNQKEIWEVLKNFQGEIEQIPPVFSAIKIKGRKAYELARKGIAPDLKPRKVKIYSLKILKYRWPYLEIETKVSSGTYIRSLAHDIGQALQTAGYLEKLVRTKIGRFDIVGSQKMASLLSNF</sequence>
<protein>
    <recommendedName>
        <fullName evidence="5">tRNA pseudouridine synthase B</fullName>
        <ecNumber evidence="5">5.4.99.25</ecNumber>
    </recommendedName>
    <alternativeName>
        <fullName evidence="5">tRNA pseudouridine(55) synthase</fullName>
        <shortName evidence="5">Psi55 synthase</shortName>
    </alternativeName>
    <alternativeName>
        <fullName evidence="5">tRNA pseudouridylate synthase</fullName>
    </alternativeName>
    <alternativeName>
        <fullName evidence="5">tRNA-uridine isomerase</fullName>
    </alternativeName>
</protein>
<dbReference type="Pfam" id="PF01509">
    <property type="entry name" value="TruB_N"/>
    <property type="match status" value="1"/>
</dbReference>
<dbReference type="AlphaFoldDB" id="A0A1F8FLH2"/>
<dbReference type="InterPro" id="IPR014780">
    <property type="entry name" value="tRNA_psdUridine_synth_TruB"/>
</dbReference>
<organism evidence="7 8">
    <name type="scientific">Candidatus Yanofskybacteria bacterium RIFCSPHIGHO2_02_FULL_43_15c</name>
    <dbReference type="NCBI Taxonomy" id="1802679"/>
    <lineage>
        <taxon>Bacteria</taxon>
        <taxon>Candidatus Yanofskyibacteriota</taxon>
    </lineage>
</organism>
<dbReference type="GO" id="GO:1990481">
    <property type="term" value="P:mRNA pseudouridine synthesis"/>
    <property type="evidence" value="ECO:0007669"/>
    <property type="project" value="TreeGrafter"/>
</dbReference>
<dbReference type="PANTHER" id="PTHR13767">
    <property type="entry name" value="TRNA-PSEUDOURIDINE SYNTHASE"/>
    <property type="match status" value="1"/>
</dbReference>
<evidence type="ECO:0000313" key="7">
    <source>
        <dbReference type="EMBL" id="OGN13570.1"/>
    </source>
</evidence>
<dbReference type="GO" id="GO:0003723">
    <property type="term" value="F:RNA binding"/>
    <property type="evidence" value="ECO:0007669"/>
    <property type="project" value="InterPro"/>
</dbReference>
<evidence type="ECO:0000256" key="4">
    <source>
        <dbReference type="ARBA" id="ARBA00023235"/>
    </source>
</evidence>
<comment type="function">
    <text evidence="5">Responsible for synthesis of pseudouridine from uracil-55 in the psi GC loop of transfer RNAs.</text>
</comment>
<dbReference type="EC" id="5.4.99.25" evidence="5"/>
<accession>A0A1F8FLH2</accession>
<evidence type="ECO:0000256" key="3">
    <source>
        <dbReference type="ARBA" id="ARBA00022694"/>
    </source>
</evidence>
<dbReference type="PANTHER" id="PTHR13767:SF2">
    <property type="entry name" value="PSEUDOURIDYLATE SYNTHASE TRUB1"/>
    <property type="match status" value="1"/>
</dbReference>
<evidence type="ECO:0000256" key="2">
    <source>
        <dbReference type="ARBA" id="ARBA00005642"/>
    </source>
</evidence>
<keyword evidence="3 5" id="KW-0819">tRNA processing</keyword>
<keyword evidence="4 5" id="KW-0413">Isomerase</keyword>
<evidence type="ECO:0000256" key="5">
    <source>
        <dbReference type="HAMAP-Rule" id="MF_01080"/>
    </source>
</evidence>
<dbReference type="EMBL" id="MGJT01000005">
    <property type="protein sequence ID" value="OGN13570.1"/>
    <property type="molecule type" value="Genomic_DNA"/>
</dbReference>
<proteinExistence type="inferred from homology"/>
<dbReference type="CDD" id="cd02573">
    <property type="entry name" value="PseudoU_synth_EcTruB"/>
    <property type="match status" value="1"/>
</dbReference>
<dbReference type="Gene3D" id="3.30.2350.10">
    <property type="entry name" value="Pseudouridine synthase"/>
    <property type="match status" value="1"/>
</dbReference>
<comment type="similarity">
    <text evidence="2 5">Belongs to the pseudouridine synthase TruB family. Type 1 subfamily.</text>
</comment>
<feature type="domain" description="Pseudouridine synthase II N-terminal" evidence="6">
    <location>
        <begin position="61"/>
        <end position="212"/>
    </location>
</feature>
<dbReference type="HAMAP" id="MF_01080">
    <property type="entry name" value="TruB_bact"/>
    <property type="match status" value="1"/>
</dbReference>
<dbReference type="InterPro" id="IPR020103">
    <property type="entry name" value="PsdUridine_synth_cat_dom_sf"/>
</dbReference>
<comment type="catalytic activity">
    <reaction evidence="1 5">
        <text>uridine(55) in tRNA = pseudouridine(55) in tRNA</text>
        <dbReference type="Rhea" id="RHEA:42532"/>
        <dbReference type="Rhea" id="RHEA-COMP:10101"/>
        <dbReference type="Rhea" id="RHEA-COMP:10102"/>
        <dbReference type="ChEBI" id="CHEBI:65314"/>
        <dbReference type="ChEBI" id="CHEBI:65315"/>
        <dbReference type="EC" id="5.4.99.25"/>
    </reaction>
</comment>